<organism evidence="1 2">
    <name type="scientific">Paragonimus westermani</name>
    <dbReference type="NCBI Taxonomy" id="34504"/>
    <lineage>
        <taxon>Eukaryota</taxon>
        <taxon>Metazoa</taxon>
        <taxon>Spiralia</taxon>
        <taxon>Lophotrochozoa</taxon>
        <taxon>Platyhelminthes</taxon>
        <taxon>Trematoda</taxon>
        <taxon>Digenea</taxon>
        <taxon>Plagiorchiida</taxon>
        <taxon>Troglotremata</taxon>
        <taxon>Troglotrematidae</taxon>
        <taxon>Paragonimus</taxon>
    </lineage>
</organism>
<gene>
    <name evidence="1" type="ORF">P879_05204</name>
</gene>
<accession>A0A8T0DUL3</accession>
<dbReference type="EMBL" id="JTDF01001177">
    <property type="protein sequence ID" value="KAF8570377.1"/>
    <property type="molecule type" value="Genomic_DNA"/>
</dbReference>
<feature type="non-terminal residue" evidence="1">
    <location>
        <position position="1"/>
    </location>
</feature>
<protein>
    <submittedName>
        <fullName evidence="1">Uncharacterized protein</fullName>
    </submittedName>
</protein>
<dbReference type="OrthoDB" id="6259135at2759"/>
<sequence>LIKIYLEIKTESRFTANRIYREVRDASTLVDKELTFGRMWSKWRRDINNNRKNKSRLQRPEWKYWGSKSIPNLLEPACHEPYQDVPVWGSSDRTVCLGEFSKPHTHFTKILQSSRPRVDYRDSTQVHLALRDPAIDRDVKSIKEGHGSQSPLK</sequence>
<proteinExistence type="predicted"/>
<evidence type="ECO:0000313" key="1">
    <source>
        <dbReference type="EMBL" id="KAF8570377.1"/>
    </source>
</evidence>
<name>A0A8T0DUL3_9TREM</name>
<comment type="caution">
    <text evidence="1">The sequence shown here is derived from an EMBL/GenBank/DDBJ whole genome shotgun (WGS) entry which is preliminary data.</text>
</comment>
<keyword evidence="2" id="KW-1185">Reference proteome</keyword>
<dbReference type="Proteomes" id="UP000699462">
    <property type="component" value="Unassembled WGS sequence"/>
</dbReference>
<dbReference type="AlphaFoldDB" id="A0A8T0DUL3"/>
<reference evidence="1 2" key="1">
    <citation type="submission" date="2019-07" db="EMBL/GenBank/DDBJ databases">
        <title>Annotation for the trematode Paragonimus westermani.</title>
        <authorList>
            <person name="Choi Y.-J."/>
        </authorList>
    </citation>
    <scope>NUCLEOTIDE SEQUENCE [LARGE SCALE GENOMIC DNA]</scope>
    <source>
        <strain evidence="1">180907_Pwestermani</strain>
    </source>
</reference>
<evidence type="ECO:0000313" key="2">
    <source>
        <dbReference type="Proteomes" id="UP000699462"/>
    </source>
</evidence>